<evidence type="ECO:0000313" key="2">
    <source>
        <dbReference type="EMBL" id="ELP92030.1"/>
    </source>
</evidence>
<feature type="chain" id="PRO_5001980728" evidence="1">
    <location>
        <begin position="20"/>
        <end position="626"/>
    </location>
</feature>
<dbReference type="OMA" id="MSTHTEC"/>
<dbReference type="KEGG" id="eiv:EIN_291290"/>
<organism evidence="2 3">
    <name type="scientific">Entamoeba invadens IP1</name>
    <dbReference type="NCBI Taxonomy" id="370355"/>
    <lineage>
        <taxon>Eukaryota</taxon>
        <taxon>Amoebozoa</taxon>
        <taxon>Evosea</taxon>
        <taxon>Archamoebae</taxon>
        <taxon>Mastigamoebida</taxon>
        <taxon>Entamoebidae</taxon>
        <taxon>Entamoeba</taxon>
    </lineage>
</organism>
<dbReference type="GeneID" id="14891017"/>
<dbReference type="EMBL" id="KB206397">
    <property type="protein sequence ID" value="ELP92030.1"/>
    <property type="molecule type" value="Genomic_DNA"/>
</dbReference>
<evidence type="ECO:0000256" key="1">
    <source>
        <dbReference type="SAM" id="SignalP"/>
    </source>
</evidence>
<evidence type="ECO:0000313" key="3">
    <source>
        <dbReference type="Proteomes" id="UP000014680"/>
    </source>
</evidence>
<dbReference type="RefSeq" id="XP_004258801.1">
    <property type="nucleotide sequence ID" value="XM_004258753.1"/>
</dbReference>
<name>A0A0A1UAN4_ENTIV</name>
<dbReference type="VEuPathDB" id="AmoebaDB:EIN_291290"/>
<proteinExistence type="predicted"/>
<protein>
    <submittedName>
        <fullName evidence="2">Uncharacterized protein</fullName>
    </submittedName>
</protein>
<keyword evidence="3" id="KW-1185">Reference proteome</keyword>
<gene>
    <name evidence="2" type="ORF">EIN_291290</name>
</gene>
<reference evidence="2 3" key="1">
    <citation type="submission" date="2012-10" db="EMBL/GenBank/DDBJ databases">
        <authorList>
            <person name="Zafar N."/>
            <person name="Inman J."/>
            <person name="Hall N."/>
            <person name="Lorenzi H."/>
            <person name="Caler E."/>
        </authorList>
    </citation>
    <scope>NUCLEOTIDE SEQUENCE [LARGE SCALE GENOMIC DNA]</scope>
    <source>
        <strain evidence="2 3">IP1</strain>
    </source>
</reference>
<dbReference type="OrthoDB" id="26127at2759"/>
<dbReference type="AlphaFoldDB" id="A0A0A1UAN4"/>
<sequence>MCNLLIVLITLYILPSTSRITKTVTVDSPCLPDLRAESLKYIGLSGPAGTLSYIYSSCYKSVPDNTSRLISMSTHTECYIPHAHFYQIFQGEHISRCGSCIEITGPSLKTASCTVVGSFKMNFSKEDNNSNALIHSSERTIFVNDQLFHFYSGYTEEGNIGSALPIVARFVDCPYKTFPTAIITQIVEEKQKNTENAFSMENKKFCTQKCHIKNKEKIFTKVFKKIPNKEIQKRFQHFNNTFIHHERIKENTSKYTFNENSYNEDTEICVKKCLIESAQNNIKKSTTQYAKIALYNTNQIVSKIIYNNQVFHINEDTMEYTIPLSSLQSNSNSSVIKKHLYLKIYDLFWGHTNIPFKFIENTDFVSNSLTTNHFLDTKCYLRPNPGFTPNEKYEDPYMVWSLRVHDKKDLSKSYQVNGSVINFESELYISVNFPFPIKLSKHYKTFFASLSVNIVFLELPTFEFYTHFGDVTQLKRVNCSREFVMNRTASIQDGLIHIENTAAFNIARCNAATNLLMMHYKTGKNTTMYIKSLTFTDVNDLNYTKCTLNDYMCTLEDECDARNSTIDSEDNNLRTYVDGCVPLCGVCSGGYVCNKAARCVPLKYHNTRSYSTTVLVLLIVIIVMTL</sequence>
<dbReference type="Proteomes" id="UP000014680">
    <property type="component" value="Unassembled WGS sequence"/>
</dbReference>
<feature type="signal peptide" evidence="1">
    <location>
        <begin position="1"/>
        <end position="19"/>
    </location>
</feature>
<accession>A0A0A1UAN4</accession>
<keyword evidence="1" id="KW-0732">Signal</keyword>